<keyword evidence="2 7" id="KW-0489">Methyltransferase</keyword>
<organism evidence="7 8">
    <name type="scientific">Acidianus manzaensis</name>
    <dbReference type="NCBI Taxonomy" id="282676"/>
    <lineage>
        <taxon>Archaea</taxon>
        <taxon>Thermoproteota</taxon>
        <taxon>Thermoprotei</taxon>
        <taxon>Sulfolobales</taxon>
        <taxon>Sulfolobaceae</taxon>
        <taxon>Acidianus</taxon>
    </lineage>
</organism>
<dbReference type="Proteomes" id="UP000193404">
    <property type="component" value="Chromosome"/>
</dbReference>
<dbReference type="InterPro" id="IPR029063">
    <property type="entry name" value="SAM-dependent_MTases_sf"/>
</dbReference>
<keyword evidence="1" id="KW-0963">Cytoplasm</keyword>
<evidence type="ECO:0000256" key="4">
    <source>
        <dbReference type="ARBA" id="ARBA00022691"/>
    </source>
</evidence>
<gene>
    <name evidence="7" type="ORF">B6F84_02605</name>
</gene>
<dbReference type="InterPro" id="IPR056743">
    <property type="entry name" value="TRM5-TYW2-like_MTfase"/>
</dbReference>
<evidence type="ECO:0000256" key="1">
    <source>
        <dbReference type="ARBA" id="ARBA00022490"/>
    </source>
</evidence>
<reference evidence="7 8" key="1">
    <citation type="submission" date="2017-03" db="EMBL/GenBank/DDBJ databases">
        <title>Sulfur activation and transportation mechanism of thermophilic Archaea Acidianus manzaensis YN-25.</title>
        <authorList>
            <person name="Ma Y."/>
            <person name="Yang Y."/>
            <person name="Xia J."/>
        </authorList>
    </citation>
    <scope>NUCLEOTIDE SEQUENCE [LARGE SCALE GENOMIC DNA]</scope>
    <source>
        <strain evidence="7 8">YN-25</strain>
    </source>
</reference>
<dbReference type="AlphaFoldDB" id="A0A1W6K3E7"/>
<keyword evidence="8" id="KW-1185">Reference proteome</keyword>
<dbReference type="PROSITE" id="PS51684">
    <property type="entry name" value="SAM_MT_TRM5_TYW2"/>
    <property type="match status" value="1"/>
</dbReference>
<evidence type="ECO:0000313" key="8">
    <source>
        <dbReference type="Proteomes" id="UP000193404"/>
    </source>
</evidence>
<dbReference type="Gene3D" id="3.40.50.150">
    <property type="entry name" value="Vaccinia Virus protein VP39"/>
    <property type="match status" value="1"/>
</dbReference>
<dbReference type="Pfam" id="PF02475">
    <property type="entry name" value="TRM5-TYW2_MTfase"/>
    <property type="match status" value="1"/>
</dbReference>
<sequence length="249" mass="28887">MNKTPKLRDIIKGVRSFYVIGNIAIVSPRTEVDKEELAKAIMTISPRVKAVYIKRRVKGNFRISELEFAGGQHITETVFKENNLRFYIDISKVYVNPSLGSERLNIRNEVEKNERILDAFTAYGGIALNVSLVSNYLVAGDLNIDGLYMLKKSIELNKKCIREIDIVQYDATFLPFRDKSFDKVYADNPTMIRNFISELCRITKHILIIYILDKEENLHNINSDRWVKINEYSKDLFIFKGYIRCDNSN</sequence>
<dbReference type="GO" id="GO:0005737">
    <property type="term" value="C:cytoplasm"/>
    <property type="evidence" value="ECO:0007669"/>
    <property type="project" value="TreeGrafter"/>
</dbReference>
<dbReference type="GO" id="GO:0002939">
    <property type="term" value="P:tRNA N1-guanine methylation"/>
    <property type="evidence" value="ECO:0007669"/>
    <property type="project" value="TreeGrafter"/>
</dbReference>
<evidence type="ECO:0000256" key="2">
    <source>
        <dbReference type="ARBA" id="ARBA00022603"/>
    </source>
</evidence>
<dbReference type="PANTHER" id="PTHR23245:SF36">
    <property type="entry name" value="TRNA (GUANINE(37)-N1)-METHYLTRANSFERASE"/>
    <property type="match status" value="1"/>
</dbReference>
<protein>
    <submittedName>
        <fullName evidence="7">Methyltransferase</fullName>
    </submittedName>
</protein>
<feature type="domain" description="SAM-dependent methyltransferase TRM5/TYW2-type" evidence="6">
    <location>
        <begin position="17"/>
        <end position="249"/>
    </location>
</feature>
<evidence type="ECO:0000313" key="7">
    <source>
        <dbReference type="EMBL" id="ARM77030.1"/>
    </source>
</evidence>
<evidence type="ECO:0000256" key="3">
    <source>
        <dbReference type="ARBA" id="ARBA00022679"/>
    </source>
</evidence>
<evidence type="ECO:0000256" key="5">
    <source>
        <dbReference type="ARBA" id="ARBA00022694"/>
    </source>
</evidence>
<dbReference type="Pfam" id="PF25133">
    <property type="entry name" value="TYW2_N_2"/>
    <property type="match status" value="1"/>
</dbReference>
<dbReference type="SUPFAM" id="SSF53335">
    <property type="entry name" value="S-adenosyl-L-methionine-dependent methyltransferases"/>
    <property type="match status" value="1"/>
</dbReference>
<accession>A0A1W6K3E7</accession>
<dbReference type="GO" id="GO:0008175">
    <property type="term" value="F:tRNA methyltransferase activity"/>
    <property type="evidence" value="ECO:0007669"/>
    <property type="project" value="TreeGrafter"/>
</dbReference>
<dbReference type="EMBL" id="CP020477">
    <property type="protein sequence ID" value="ARM77030.1"/>
    <property type="molecule type" value="Genomic_DNA"/>
</dbReference>
<evidence type="ECO:0000259" key="6">
    <source>
        <dbReference type="PROSITE" id="PS51684"/>
    </source>
</evidence>
<dbReference type="InterPro" id="IPR030382">
    <property type="entry name" value="MeTrfase_TRM5/TYW2"/>
</dbReference>
<proteinExistence type="predicted"/>
<dbReference type="KEGG" id="aman:B6F84_02605"/>
<dbReference type="PANTHER" id="PTHR23245">
    <property type="entry name" value="TRNA METHYLTRANSFERASE"/>
    <property type="match status" value="1"/>
</dbReference>
<dbReference type="Gene3D" id="3.30.300.110">
    <property type="entry name" value="Met-10+ protein-like domains"/>
    <property type="match status" value="1"/>
</dbReference>
<keyword evidence="3 7" id="KW-0808">Transferase</keyword>
<keyword evidence="5" id="KW-0819">tRNA processing</keyword>
<name>A0A1W6K3E7_9CREN</name>
<dbReference type="InterPro" id="IPR056744">
    <property type="entry name" value="TRM5/TYW2-like_N"/>
</dbReference>
<keyword evidence="4" id="KW-0949">S-adenosyl-L-methionine</keyword>
<dbReference type="STRING" id="282676.B6F84_02605"/>